<organism evidence="2">
    <name type="scientific">Pyricularia oryzae (strain Y34)</name>
    <name type="common">Rice blast fungus</name>
    <name type="synonym">Magnaporthe oryzae</name>
    <dbReference type="NCBI Taxonomy" id="1143189"/>
    <lineage>
        <taxon>Eukaryota</taxon>
        <taxon>Fungi</taxon>
        <taxon>Dikarya</taxon>
        <taxon>Ascomycota</taxon>
        <taxon>Pezizomycotina</taxon>
        <taxon>Sordariomycetes</taxon>
        <taxon>Sordariomycetidae</taxon>
        <taxon>Magnaporthales</taxon>
        <taxon>Pyriculariaceae</taxon>
        <taxon>Pyricularia</taxon>
    </lineage>
</organism>
<sequence>METPLLRVVRHPSLDAPSSMQDLSMFFSIWTEKVKYRWDLLHITKPCSAPLFLDKEPVAASSETKATVHVQKYQMSRPGMLSWKRCRGFRHPEPCAHRRKCPRGSSSPASRPGHS</sequence>
<evidence type="ECO:0000256" key="1">
    <source>
        <dbReference type="SAM" id="MobiDB-lite"/>
    </source>
</evidence>
<gene>
    <name evidence="2" type="ORF">OOU_Y34scaffold00693g4</name>
</gene>
<feature type="region of interest" description="Disordered" evidence="1">
    <location>
        <begin position="95"/>
        <end position="115"/>
    </location>
</feature>
<reference evidence="2" key="1">
    <citation type="journal article" date="2012" name="PLoS Genet.">
        <title>Comparative analysis of the genomes of two field isolates of the rice blast fungus Magnaporthe oryzae.</title>
        <authorList>
            <person name="Xue M."/>
            <person name="Yang J."/>
            <person name="Li Z."/>
            <person name="Hu S."/>
            <person name="Yao N."/>
            <person name="Dean R.A."/>
            <person name="Zhao W."/>
            <person name="Shen M."/>
            <person name="Zhang H."/>
            <person name="Li C."/>
            <person name="Liu L."/>
            <person name="Cao L."/>
            <person name="Xu X."/>
            <person name="Xing Y."/>
            <person name="Hsiang T."/>
            <person name="Zhang Z."/>
            <person name="Xu J.R."/>
            <person name="Peng Y.L."/>
        </authorList>
    </citation>
    <scope>NUCLEOTIDE SEQUENCE</scope>
    <source>
        <strain evidence="2">Y34</strain>
    </source>
</reference>
<name>A0AA97NSW1_PYRO3</name>
<evidence type="ECO:0000313" key="2">
    <source>
        <dbReference type="EMBL" id="ELQ35681.1"/>
    </source>
</evidence>
<dbReference type="Proteomes" id="UP000011086">
    <property type="component" value="Unassembled WGS sequence"/>
</dbReference>
<proteinExistence type="predicted"/>
<accession>A0AA97NSW1</accession>
<protein>
    <submittedName>
        <fullName evidence="2">Uncharacterized protein</fullName>
    </submittedName>
</protein>
<feature type="compositionally biased region" description="Low complexity" evidence="1">
    <location>
        <begin position="103"/>
        <end position="115"/>
    </location>
</feature>
<dbReference type="AlphaFoldDB" id="A0AA97NSW1"/>
<dbReference type="EMBL" id="JH793988">
    <property type="protein sequence ID" value="ELQ35681.1"/>
    <property type="molecule type" value="Genomic_DNA"/>
</dbReference>